<dbReference type="EMBL" id="JANBVO010000073">
    <property type="protein sequence ID" value="KAJ9131058.1"/>
    <property type="molecule type" value="Genomic_DNA"/>
</dbReference>
<feature type="compositionally biased region" description="Basic and acidic residues" evidence="1">
    <location>
        <begin position="293"/>
        <end position="309"/>
    </location>
</feature>
<evidence type="ECO:0000313" key="3">
    <source>
        <dbReference type="Proteomes" id="UP001174694"/>
    </source>
</evidence>
<dbReference type="Proteomes" id="UP001174694">
    <property type="component" value="Unassembled WGS sequence"/>
</dbReference>
<keyword evidence="3" id="KW-1185">Reference proteome</keyword>
<feature type="compositionally biased region" description="Polar residues" evidence="1">
    <location>
        <begin position="668"/>
        <end position="678"/>
    </location>
</feature>
<evidence type="ECO:0000313" key="2">
    <source>
        <dbReference type="EMBL" id="KAJ9131058.1"/>
    </source>
</evidence>
<sequence>MIGHLFFGKEKDKNSNVRKHKKLKDDVKSESFNTNPVLIALSENRLPEVQLNYEYLGELLASDALVAVKPRRCRIYVSTKKVHTDLDQNISHDTEGIDNNSALPCRYNYNCLEDRSDREEKDLVIRQELLHEYTWNMTQRESISVRDLSRKWESNFPELNEAFKVAVQDSRCDILHMHVTLDMHAAGGIPDGSDLNGMVDVTITQPALQSHRWKVITRLVRPHELCGVAETMLCEITNDIDELFQHGLGCDDIRPYCSCMRSQNDQDIRRLPFPAQQWATIFDLSAQYPPYPKERGADRHHSTDAEAQRHRTKLTSNRPNYLSEYHGRKRPYGQDKYETGGPATLDGCLTQLDLIRQVGMLQEMWSRPRKVHDQQGWTRRAVIAWTFDQYHPNLDARHKTAMLSAGTEWCFVTALDSDSSEYQKQMFVTRKETVQSNPRLYECQLDKMKTEIFSSPSDISQSTKQKQNDLGTAETYRSRMDILSNYDLNDIGVVDSLLSGIASAPLTAPVPLSFDTSAIGISDQLAKDTHYLQARKSTMMSAMTFLNSNLKAFGANGSVSDVVDNTSWRAAPLHGGSHQAGSALDWNRDRAPEGPSWNLSSSDWNGALDLEADLLVPDWIMAASDHGTLWARAIAPTWQRMDAELSQWKKERCLDERTNAVEGGEFETQPTRTSQQVPDRQPLLDGNFDDVTYDIGLYN</sequence>
<feature type="region of interest" description="Disordered" evidence="1">
    <location>
        <begin position="662"/>
        <end position="685"/>
    </location>
</feature>
<feature type="region of interest" description="Disordered" evidence="1">
    <location>
        <begin position="293"/>
        <end position="312"/>
    </location>
</feature>
<proteinExistence type="predicted"/>
<organism evidence="2 3">
    <name type="scientific">Pleurostoma richardsiae</name>
    <dbReference type="NCBI Taxonomy" id="41990"/>
    <lineage>
        <taxon>Eukaryota</taxon>
        <taxon>Fungi</taxon>
        <taxon>Dikarya</taxon>
        <taxon>Ascomycota</taxon>
        <taxon>Pezizomycotina</taxon>
        <taxon>Sordariomycetes</taxon>
        <taxon>Sordariomycetidae</taxon>
        <taxon>Calosphaeriales</taxon>
        <taxon>Pleurostomataceae</taxon>
        <taxon>Pleurostoma</taxon>
    </lineage>
</organism>
<evidence type="ECO:0000256" key="1">
    <source>
        <dbReference type="SAM" id="MobiDB-lite"/>
    </source>
</evidence>
<dbReference type="AlphaFoldDB" id="A0AA38R925"/>
<feature type="region of interest" description="Disordered" evidence="1">
    <location>
        <begin position="574"/>
        <end position="598"/>
    </location>
</feature>
<comment type="caution">
    <text evidence="2">The sequence shown here is derived from an EMBL/GenBank/DDBJ whole genome shotgun (WGS) entry which is preliminary data.</text>
</comment>
<gene>
    <name evidence="2" type="ORF">NKR23_g11888</name>
</gene>
<accession>A0AA38R925</accession>
<name>A0AA38R925_9PEZI</name>
<protein>
    <submittedName>
        <fullName evidence="2">Uncharacterized protein</fullName>
    </submittedName>
</protein>
<reference evidence="2" key="1">
    <citation type="submission" date="2022-07" db="EMBL/GenBank/DDBJ databases">
        <title>Fungi with potential for degradation of polypropylene.</title>
        <authorList>
            <person name="Gostincar C."/>
        </authorList>
    </citation>
    <scope>NUCLEOTIDE SEQUENCE</scope>
    <source>
        <strain evidence="2">EXF-13308</strain>
    </source>
</reference>